<evidence type="ECO:0000313" key="4">
    <source>
        <dbReference type="Proteomes" id="UP000324176"/>
    </source>
</evidence>
<dbReference type="EMBL" id="VNHT01000052">
    <property type="protein sequence ID" value="TYP81194.1"/>
    <property type="molecule type" value="Genomic_DNA"/>
</dbReference>
<accession>A0A0F7KD54</accession>
<dbReference type="AlphaFoldDB" id="A0A0F7KD54"/>
<organism evidence="1 3">
    <name type="scientific">Nitrosomonas communis</name>
    <dbReference type="NCBI Taxonomy" id="44574"/>
    <lineage>
        <taxon>Bacteria</taxon>
        <taxon>Pseudomonadati</taxon>
        <taxon>Pseudomonadota</taxon>
        <taxon>Betaproteobacteria</taxon>
        <taxon>Nitrosomonadales</taxon>
        <taxon>Nitrosomonadaceae</taxon>
        <taxon>Nitrosomonas</taxon>
    </lineage>
</organism>
<dbReference type="KEGG" id="nco:AAW31_00665"/>
<proteinExistence type="predicted"/>
<name>A0A0F7KD54_9PROT</name>
<dbReference type="Proteomes" id="UP000324176">
    <property type="component" value="Unassembled WGS sequence"/>
</dbReference>
<dbReference type="Proteomes" id="UP000034156">
    <property type="component" value="Chromosome"/>
</dbReference>
<gene>
    <name evidence="1" type="ORF">AAW31_00665</name>
    <name evidence="2" type="ORF">BCL69_105226</name>
</gene>
<reference evidence="2 4" key="3">
    <citation type="submission" date="2019-07" db="EMBL/GenBank/DDBJ databases">
        <title>Active sludge and wastewater microbial communities from Klosterneuburg, Austria.</title>
        <authorList>
            <person name="Wagner M."/>
        </authorList>
    </citation>
    <scope>NUCLEOTIDE SEQUENCE [LARGE SCALE GENOMIC DNA]</scope>
    <source>
        <strain evidence="2 4">Nm2</strain>
    </source>
</reference>
<evidence type="ECO:0000313" key="3">
    <source>
        <dbReference type="Proteomes" id="UP000034156"/>
    </source>
</evidence>
<evidence type="ECO:0000313" key="1">
    <source>
        <dbReference type="EMBL" id="AKH36662.1"/>
    </source>
</evidence>
<sequence>MLLWKASGEFLKTNWYIIENLKHDCKQNRRLPNIEIFYNRQRKQEKLDYLSSAEFTQRYYANLLAA</sequence>
<keyword evidence="3" id="KW-1185">Reference proteome</keyword>
<dbReference type="PATRIC" id="fig|44574.3.peg.170"/>
<protein>
    <submittedName>
        <fullName evidence="1">Uncharacterized protein</fullName>
    </submittedName>
</protein>
<reference evidence="3" key="1">
    <citation type="submission" date="2015-05" db="EMBL/GenBank/DDBJ databases">
        <title>Draft genome of Nitrosomonas communis strain Nm2.</title>
        <authorList>
            <person name="Kozlowski J.A."/>
            <person name="Kits K.D."/>
            <person name="Stein L.Y."/>
        </authorList>
    </citation>
    <scope>NUCLEOTIDE SEQUENCE [LARGE SCALE GENOMIC DNA]</scope>
    <source>
        <strain evidence="3">Nm2</strain>
    </source>
</reference>
<dbReference type="EMBL" id="CP011451">
    <property type="protein sequence ID" value="AKH36662.1"/>
    <property type="molecule type" value="Genomic_DNA"/>
</dbReference>
<reference evidence="1 3" key="2">
    <citation type="journal article" date="2016" name="Genome Announc.">
        <title>Genome Sequence of Nitrosomonas communis Strain Nm2, a Mesophilic Ammonia-Oxidizing Bacterium Isolated from Mediterranean Soil.</title>
        <authorList>
            <person name="Kozlowski J.A."/>
            <person name="Kits K.D."/>
            <person name="Stein L.Y."/>
        </authorList>
    </citation>
    <scope>NUCLEOTIDE SEQUENCE [LARGE SCALE GENOMIC DNA]</scope>
    <source>
        <strain evidence="1 3">Nm2</strain>
    </source>
</reference>
<evidence type="ECO:0000313" key="2">
    <source>
        <dbReference type="EMBL" id="TYP81194.1"/>
    </source>
</evidence>